<evidence type="ECO:0000256" key="3">
    <source>
        <dbReference type="ARBA" id="ARBA00022741"/>
    </source>
</evidence>
<dbReference type="PANTHER" id="PTHR43776:SF7">
    <property type="entry name" value="D,D-DIPEPTIDE TRANSPORT ATP-BINDING PROTEIN DDPF-RELATED"/>
    <property type="match status" value="1"/>
</dbReference>
<keyword evidence="4" id="KW-0067">ATP-binding</keyword>
<evidence type="ECO:0000313" key="6">
    <source>
        <dbReference type="EMBL" id="GAA2011052.1"/>
    </source>
</evidence>
<organism evidence="6 7">
    <name type="scientific">Catenulispora yoronensis</name>
    <dbReference type="NCBI Taxonomy" id="450799"/>
    <lineage>
        <taxon>Bacteria</taxon>
        <taxon>Bacillati</taxon>
        <taxon>Actinomycetota</taxon>
        <taxon>Actinomycetes</taxon>
        <taxon>Catenulisporales</taxon>
        <taxon>Catenulisporaceae</taxon>
        <taxon>Catenulispora</taxon>
    </lineage>
</organism>
<dbReference type="InterPro" id="IPR050319">
    <property type="entry name" value="ABC_transp_ATP-bind"/>
</dbReference>
<evidence type="ECO:0000256" key="4">
    <source>
        <dbReference type="ARBA" id="ARBA00022840"/>
    </source>
</evidence>
<evidence type="ECO:0000256" key="2">
    <source>
        <dbReference type="ARBA" id="ARBA00022448"/>
    </source>
</evidence>
<dbReference type="Pfam" id="PF00005">
    <property type="entry name" value="ABC_tran"/>
    <property type="match status" value="1"/>
</dbReference>
<comment type="similarity">
    <text evidence="1">Belongs to the ABC transporter superfamily.</text>
</comment>
<reference evidence="6 7" key="1">
    <citation type="journal article" date="2019" name="Int. J. Syst. Evol. Microbiol.">
        <title>The Global Catalogue of Microorganisms (GCM) 10K type strain sequencing project: providing services to taxonomists for standard genome sequencing and annotation.</title>
        <authorList>
            <consortium name="The Broad Institute Genomics Platform"/>
            <consortium name="The Broad Institute Genome Sequencing Center for Infectious Disease"/>
            <person name="Wu L."/>
            <person name="Ma J."/>
        </authorList>
    </citation>
    <scope>NUCLEOTIDE SEQUENCE [LARGE SCALE GENOMIC DNA]</scope>
    <source>
        <strain evidence="6 7">JCM 16014</strain>
    </source>
</reference>
<sequence>MSALSPDRAAVRHEPLLAVDTVTVGYGGRHGAPVLTEAILAVRSAEIVGIIGETGSGKTTLARAVTGLVPVRSGRIVFDGTEISALRGRERRAFRRSGRLQFAFQDPLRALDPELTVAESVGEALAIAGTADKAEREARVADALHAVGLPEGLLDRYPGRLSGGQRQRVLLARSLVTRPALLICDEPVSALDAANRGHVLRLLADLRDTTATSVLVISHDLPSLAGVADRVAVLHRGRVVEEGPVRQVLEDPQDPYTARLVAAAPRLRREQLLTASPTPAS</sequence>
<dbReference type="InterPro" id="IPR027417">
    <property type="entry name" value="P-loop_NTPase"/>
</dbReference>
<gene>
    <name evidence="6" type="ORF">GCM10009839_01320</name>
</gene>
<evidence type="ECO:0000256" key="1">
    <source>
        <dbReference type="ARBA" id="ARBA00005417"/>
    </source>
</evidence>
<dbReference type="InterPro" id="IPR003593">
    <property type="entry name" value="AAA+_ATPase"/>
</dbReference>
<comment type="caution">
    <text evidence="6">The sequence shown here is derived from an EMBL/GenBank/DDBJ whole genome shotgun (WGS) entry which is preliminary data.</text>
</comment>
<dbReference type="InterPro" id="IPR003439">
    <property type="entry name" value="ABC_transporter-like_ATP-bd"/>
</dbReference>
<dbReference type="EMBL" id="BAAAQN010000001">
    <property type="protein sequence ID" value="GAA2011052.1"/>
    <property type="molecule type" value="Genomic_DNA"/>
</dbReference>
<feature type="domain" description="ABC transporter" evidence="5">
    <location>
        <begin position="19"/>
        <end position="261"/>
    </location>
</feature>
<dbReference type="SUPFAM" id="SSF52540">
    <property type="entry name" value="P-loop containing nucleoside triphosphate hydrolases"/>
    <property type="match status" value="1"/>
</dbReference>
<keyword evidence="3" id="KW-0547">Nucleotide-binding</keyword>
<name>A0ABN2TKN2_9ACTN</name>
<keyword evidence="7" id="KW-1185">Reference proteome</keyword>
<dbReference type="CDD" id="cd03257">
    <property type="entry name" value="ABC_NikE_OppD_transporters"/>
    <property type="match status" value="1"/>
</dbReference>
<evidence type="ECO:0000259" key="5">
    <source>
        <dbReference type="PROSITE" id="PS50893"/>
    </source>
</evidence>
<dbReference type="PROSITE" id="PS00211">
    <property type="entry name" value="ABC_TRANSPORTER_1"/>
    <property type="match status" value="1"/>
</dbReference>
<dbReference type="InterPro" id="IPR017871">
    <property type="entry name" value="ABC_transporter-like_CS"/>
</dbReference>
<keyword evidence="2" id="KW-0813">Transport</keyword>
<dbReference type="PANTHER" id="PTHR43776">
    <property type="entry name" value="TRANSPORT ATP-BINDING PROTEIN"/>
    <property type="match status" value="1"/>
</dbReference>
<dbReference type="Gene3D" id="3.40.50.300">
    <property type="entry name" value="P-loop containing nucleotide triphosphate hydrolases"/>
    <property type="match status" value="1"/>
</dbReference>
<evidence type="ECO:0000313" key="7">
    <source>
        <dbReference type="Proteomes" id="UP001500751"/>
    </source>
</evidence>
<dbReference type="PROSITE" id="PS50893">
    <property type="entry name" value="ABC_TRANSPORTER_2"/>
    <property type="match status" value="1"/>
</dbReference>
<dbReference type="RefSeq" id="WP_344663463.1">
    <property type="nucleotide sequence ID" value="NZ_BAAAQN010000001.1"/>
</dbReference>
<dbReference type="Proteomes" id="UP001500751">
    <property type="component" value="Unassembled WGS sequence"/>
</dbReference>
<proteinExistence type="inferred from homology"/>
<protein>
    <recommendedName>
        <fullName evidence="5">ABC transporter domain-containing protein</fullName>
    </recommendedName>
</protein>
<dbReference type="SMART" id="SM00382">
    <property type="entry name" value="AAA"/>
    <property type="match status" value="1"/>
</dbReference>
<accession>A0ABN2TKN2</accession>